<organism evidence="1 2">
    <name type="scientific">Alsobacter soli</name>
    <dbReference type="NCBI Taxonomy" id="2109933"/>
    <lineage>
        <taxon>Bacteria</taxon>
        <taxon>Pseudomonadati</taxon>
        <taxon>Pseudomonadota</taxon>
        <taxon>Alphaproteobacteria</taxon>
        <taxon>Hyphomicrobiales</taxon>
        <taxon>Alsobacteraceae</taxon>
        <taxon>Alsobacter</taxon>
    </lineage>
</organism>
<evidence type="ECO:0000313" key="1">
    <source>
        <dbReference type="EMBL" id="PSC06703.1"/>
    </source>
</evidence>
<keyword evidence="1" id="KW-0418">Kinase</keyword>
<sequence>MAKDRAPNGPHGALQLPSVTIDSYNLELRREDGFIGDRASKRAFVEVLEDWRERFRQFDEDPLGDKPSSEIGKKKLEEIFLTGDPDAAGVIHGAIEDFAQELAAVTRRFLRAKGWDGTEAIAVGGGFRQGRIGELAIGRTNALLKGSGHPVSLVPIRHHPDHAGLIGVAHLVQPWALKGHEALIGVDIGGSNIRAGVVLLKLDKASDLSRAEVWKSELWRHADDKPKRTAAVDRLVEMVKDLLNRAEKDGLRLAPVIGVGCPGVIEPDGSIDRGGQNLPGGNWESDHFNLPETIAKAVPTIGDHEAVVLMHNDAVVQGLSQIPFMTDVAKWGVLTIGTGLGNARFTNKGAQKDK</sequence>
<keyword evidence="2" id="KW-1185">Reference proteome</keyword>
<keyword evidence="1" id="KW-0808">Transferase</keyword>
<name>A0A2T1HYD3_9HYPH</name>
<dbReference type="OrthoDB" id="7903685at2"/>
<proteinExistence type="predicted"/>
<reference evidence="2" key="1">
    <citation type="submission" date="2018-03" db="EMBL/GenBank/DDBJ databases">
        <authorList>
            <person name="Sun L."/>
            <person name="Liu H."/>
            <person name="Chen W."/>
            <person name="Huang K."/>
            <person name="Liu W."/>
            <person name="Gao X."/>
        </authorList>
    </citation>
    <scope>NUCLEOTIDE SEQUENCE [LARGE SCALE GENOMIC DNA]</scope>
    <source>
        <strain evidence="2">SH9</strain>
    </source>
</reference>
<dbReference type="Proteomes" id="UP000239772">
    <property type="component" value="Unassembled WGS sequence"/>
</dbReference>
<dbReference type="InterPro" id="IPR043129">
    <property type="entry name" value="ATPase_NBD"/>
</dbReference>
<evidence type="ECO:0000313" key="2">
    <source>
        <dbReference type="Proteomes" id="UP000239772"/>
    </source>
</evidence>
<dbReference type="AlphaFoldDB" id="A0A2T1HYD3"/>
<protein>
    <submittedName>
        <fullName evidence="1">Glucokinase</fullName>
    </submittedName>
</protein>
<comment type="caution">
    <text evidence="1">The sequence shown here is derived from an EMBL/GenBank/DDBJ whole genome shotgun (WGS) entry which is preliminary data.</text>
</comment>
<gene>
    <name evidence="1" type="ORF">SLNSH_02590</name>
</gene>
<dbReference type="Gene3D" id="3.30.420.40">
    <property type="match status" value="1"/>
</dbReference>
<dbReference type="EMBL" id="PVZS01000002">
    <property type="protein sequence ID" value="PSC06703.1"/>
    <property type="molecule type" value="Genomic_DNA"/>
</dbReference>
<dbReference type="SUPFAM" id="SSF53067">
    <property type="entry name" value="Actin-like ATPase domain"/>
    <property type="match status" value="1"/>
</dbReference>
<accession>A0A2T1HYD3</accession>
<dbReference type="RefSeq" id="WP_106335081.1">
    <property type="nucleotide sequence ID" value="NZ_PVZS01000002.1"/>
</dbReference>
<dbReference type="GO" id="GO:0016301">
    <property type="term" value="F:kinase activity"/>
    <property type="evidence" value="ECO:0007669"/>
    <property type="project" value="UniProtKB-KW"/>
</dbReference>
<dbReference type="CDD" id="cd23763">
    <property type="entry name" value="ASKHA_ATPase_ROK"/>
    <property type="match status" value="1"/>
</dbReference>